<keyword evidence="1" id="KW-0808">Transferase</keyword>
<dbReference type="Pfam" id="PF06094">
    <property type="entry name" value="GGACT"/>
    <property type="match status" value="1"/>
</dbReference>
<dbReference type="InterPro" id="IPR009288">
    <property type="entry name" value="AIG2-like_dom"/>
</dbReference>
<evidence type="ECO:0000259" key="3">
    <source>
        <dbReference type="Pfam" id="PF06094"/>
    </source>
</evidence>
<accession>A0ABY7AMZ5</accession>
<feature type="domain" description="Gamma-glutamylcyclotransferase AIG2-like" evidence="3">
    <location>
        <begin position="4"/>
        <end position="107"/>
    </location>
</feature>
<dbReference type="InterPro" id="IPR036568">
    <property type="entry name" value="GGCT-like_sf"/>
</dbReference>
<gene>
    <name evidence="4" type="ORF">OLW01_03710</name>
</gene>
<name>A0ABY7AMZ5_9ALTE</name>
<dbReference type="PANTHER" id="PTHR31544:SF2">
    <property type="entry name" value="AIG2-LIKE PROTEIN D"/>
    <property type="match status" value="1"/>
</dbReference>
<evidence type="ECO:0000313" key="5">
    <source>
        <dbReference type="Proteomes" id="UP001163726"/>
    </source>
</evidence>
<sequence>MTNIFTYGSLMYAQVWQSIVSQTYRSTPARLAGFARYSIKNRSYPAIIPSQNAQTQGLVYYHVSDADIALLDKFEGQCYLRLSHPVELNDQTYIQADCYILRPEFEHLLSLNAWSVKKFEQDGLQTFLTHYNGFNKLKS</sequence>
<dbReference type="InterPro" id="IPR045038">
    <property type="entry name" value="AIG2-like"/>
</dbReference>
<dbReference type="SUPFAM" id="SSF110857">
    <property type="entry name" value="Gamma-glutamyl cyclotransferase-like"/>
    <property type="match status" value="1"/>
</dbReference>
<dbReference type="EMBL" id="CP109965">
    <property type="protein sequence ID" value="WAJ70919.1"/>
    <property type="molecule type" value="Genomic_DNA"/>
</dbReference>
<dbReference type="RefSeq" id="WP_268075286.1">
    <property type="nucleotide sequence ID" value="NZ_CP109965.1"/>
</dbReference>
<evidence type="ECO:0000256" key="1">
    <source>
        <dbReference type="ARBA" id="ARBA00022679"/>
    </source>
</evidence>
<organism evidence="4 5">
    <name type="scientific">Catenovulum adriaticum</name>
    <dbReference type="NCBI Taxonomy" id="2984846"/>
    <lineage>
        <taxon>Bacteria</taxon>
        <taxon>Pseudomonadati</taxon>
        <taxon>Pseudomonadota</taxon>
        <taxon>Gammaproteobacteria</taxon>
        <taxon>Alteromonadales</taxon>
        <taxon>Alteromonadaceae</taxon>
        <taxon>Catenovulum</taxon>
    </lineage>
</organism>
<keyword evidence="5" id="KW-1185">Reference proteome</keyword>
<evidence type="ECO:0000313" key="4">
    <source>
        <dbReference type="EMBL" id="WAJ70919.1"/>
    </source>
</evidence>
<dbReference type="Gene3D" id="3.10.490.10">
    <property type="entry name" value="Gamma-glutamyl cyclotransferase-like"/>
    <property type="match status" value="1"/>
</dbReference>
<reference evidence="4" key="1">
    <citation type="submission" date="2022-10" db="EMBL/GenBank/DDBJ databases">
        <title>Catenovulum adriacola sp. nov. isolated in the Harbour of Susak.</title>
        <authorList>
            <person name="Schoch T."/>
            <person name="Reich S.J."/>
            <person name="Stoeferle S."/>
            <person name="Flaiz M."/>
            <person name="Kazda M."/>
            <person name="Riedel C.U."/>
            <person name="Duerre P."/>
        </authorList>
    </citation>
    <scope>NUCLEOTIDE SEQUENCE</scope>
    <source>
        <strain evidence="4">TS8</strain>
    </source>
</reference>
<proteinExistence type="predicted"/>
<dbReference type="PANTHER" id="PTHR31544">
    <property type="entry name" value="AIG2-LIKE PROTEIN D"/>
    <property type="match status" value="1"/>
</dbReference>
<evidence type="ECO:0000256" key="2">
    <source>
        <dbReference type="ARBA" id="ARBA00030602"/>
    </source>
</evidence>
<dbReference type="CDD" id="cd06661">
    <property type="entry name" value="GGCT_like"/>
    <property type="match status" value="1"/>
</dbReference>
<dbReference type="InterPro" id="IPR013024">
    <property type="entry name" value="GGCT-like"/>
</dbReference>
<protein>
    <recommendedName>
        <fullName evidence="2">Putative gamma-glutamylcyclotransferase</fullName>
    </recommendedName>
</protein>
<dbReference type="Proteomes" id="UP001163726">
    <property type="component" value="Chromosome"/>
</dbReference>